<evidence type="ECO:0000256" key="1">
    <source>
        <dbReference type="SAM" id="SignalP"/>
    </source>
</evidence>
<sequence>MLGKHITFFFVVLFEVVFAATIFKPPSNYKVPRTLYARTLLLNQTDNAILATWENYSPEPPYFPVYQSKDLGKTWTELSRVTDQVNGWGLRYQPHLYELPVQMGNFSAGTLLMAGSSIPEDLAITQIDLYTSTDRGRTWTFVSHIARGGRGLPNNGETPVWEPFLMEYKGKMIVYYSDQRDRSAGQKMVHQVSSDLINWDTPVDDVKYSTYSLRPGMPVVALLPNGQYIYVYEYGGSPIKSFGIYYRMSADPLNFRAAPEQVLRATDGTIPTSSPYVVWTPAGGSSGTIVVSANSHSEVFINKNLGAVNSWVKMATPSSRSYTRSLLTLPSKNDILIVGAGVLNGNNNAVTAETIRV</sequence>
<dbReference type="Gene3D" id="2.120.10.10">
    <property type="match status" value="1"/>
</dbReference>
<organism evidence="2 3">
    <name type="scientific">Patellaria atrata CBS 101060</name>
    <dbReference type="NCBI Taxonomy" id="1346257"/>
    <lineage>
        <taxon>Eukaryota</taxon>
        <taxon>Fungi</taxon>
        <taxon>Dikarya</taxon>
        <taxon>Ascomycota</taxon>
        <taxon>Pezizomycotina</taxon>
        <taxon>Dothideomycetes</taxon>
        <taxon>Dothideomycetes incertae sedis</taxon>
        <taxon>Patellariales</taxon>
        <taxon>Patellariaceae</taxon>
        <taxon>Patellaria</taxon>
    </lineage>
</organism>
<proteinExistence type="predicted"/>
<accession>A0A9P4SJ95</accession>
<dbReference type="GO" id="GO:0016787">
    <property type="term" value="F:hydrolase activity"/>
    <property type="evidence" value="ECO:0007669"/>
    <property type="project" value="UniProtKB-KW"/>
</dbReference>
<dbReference type="AlphaFoldDB" id="A0A9P4SJ95"/>
<dbReference type="SUPFAM" id="SSF50939">
    <property type="entry name" value="Sialidases"/>
    <property type="match status" value="1"/>
</dbReference>
<reference evidence="2" key="1">
    <citation type="journal article" date="2020" name="Stud. Mycol.">
        <title>101 Dothideomycetes genomes: a test case for predicting lifestyles and emergence of pathogens.</title>
        <authorList>
            <person name="Haridas S."/>
            <person name="Albert R."/>
            <person name="Binder M."/>
            <person name="Bloem J."/>
            <person name="Labutti K."/>
            <person name="Salamov A."/>
            <person name="Andreopoulos B."/>
            <person name="Baker S."/>
            <person name="Barry K."/>
            <person name="Bills G."/>
            <person name="Bluhm B."/>
            <person name="Cannon C."/>
            <person name="Castanera R."/>
            <person name="Culley D."/>
            <person name="Daum C."/>
            <person name="Ezra D."/>
            <person name="Gonzalez J."/>
            <person name="Henrissat B."/>
            <person name="Kuo A."/>
            <person name="Liang C."/>
            <person name="Lipzen A."/>
            <person name="Lutzoni F."/>
            <person name="Magnuson J."/>
            <person name="Mondo S."/>
            <person name="Nolan M."/>
            <person name="Ohm R."/>
            <person name="Pangilinan J."/>
            <person name="Park H.-J."/>
            <person name="Ramirez L."/>
            <person name="Alfaro M."/>
            <person name="Sun H."/>
            <person name="Tritt A."/>
            <person name="Yoshinaga Y."/>
            <person name="Zwiers L.-H."/>
            <person name="Turgeon B."/>
            <person name="Goodwin S."/>
            <person name="Spatafora J."/>
            <person name="Crous P."/>
            <person name="Grigoriev I."/>
        </authorList>
    </citation>
    <scope>NUCLEOTIDE SEQUENCE</scope>
    <source>
        <strain evidence="2">CBS 101060</strain>
    </source>
</reference>
<comment type="caution">
    <text evidence="2">The sequence shown here is derived from an EMBL/GenBank/DDBJ whole genome shotgun (WGS) entry which is preliminary data.</text>
</comment>
<dbReference type="CDD" id="cd15482">
    <property type="entry name" value="Sialidase_non-viral"/>
    <property type="match status" value="1"/>
</dbReference>
<dbReference type="PANTHER" id="PTHR38792:SF3">
    <property type="entry name" value="BNR_ASP-BOX REPEAT DOMAIN PROTEIN (AFU_ORTHOLOGUE AFUA_7G06430)-RELATED"/>
    <property type="match status" value="1"/>
</dbReference>
<feature type="signal peptide" evidence="1">
    <location>
        <begin position="1"/>
        <end position="19"/>
    </location>
</feature>
<keyword evidence="2" id="KW-0378">Hydrolase</keyword>
<keyword evidence="1" id="KW-0732">Signal</keyword>
<evidence type="ECO:0000313" key="2">
    <source>
        <dbReference type="EMBL" id="KAF2843354.1"/>
    </source>
</evidence>
<dbReference type="Proteomes" id="UP000799429">
    <property type="component" value="Unassembled WGS sequence"/>
</dbReference>
<dbReference type="PANTHER" id="PTHR38792">
    <property type="entry name" value="BNR/ASP-BOX REPEAT DOMAIN PROTEIN (AFU_ORTHOLOGUE AFUA_7G06430)-RELATED"/>
    <property type="match status" value="1"/>
</dbReference>
<dbReference type="OrthoDB" id="2130735at2759"/>
<dbReference type="EMBL" id="MU006089">
    <property type="protein sequence ID" value="KAF2843354.1"/>
    <property type="molecule type" value="Genomic_DNA"/>
</dbReference>
<evidence type="ECO:0000313" key="3">
    <source>
        <dbReference type="Proteomes" id="UP000799429"/>
    </source>
</evidence>
<feature type="chain" id="PRO_5040225649" evidence="1">
    <location>
        <begin position="20"/>
        <end position="357"/>
    </location>
</feature>
<dbReference type="InterPro" id="IPR036278">
    <property type="entry name" value="Sialidase_sf"/>
</dbReference>
<protein>
    <submittedName>
        <fullName evidence="2">Glycoside hydrolase family 93 protein</fullName>
    </submittedName>
</protein>
<name>A0A9P4SJ95_9PEZI</name>
<keyword evidence="3" id="KW-1185">Reference proteome</keyword>
<gene>
    <name evidence="2" type="ORF">M501DRAFT_946730</name>
</gene>